<dbReference type="InterPro" id="IPR021309">
    <property type="entry name" value="YgaP-like_TM"/>
</dbReference>
<dbReference type="Pfam" id="PF11127">
    <property type="entry name" value="YgaP-like_TM"/>
    <property type="match status" value="1"/>
</dbReference>
<feature type="domain" description="Inner membrane protein YgaP-like transmembrane" evidence="1">
    <location>
        <begin position="19"/>
        <end position="71"/>
    </location>
</feature>
<gene>
    <name evidence="2" type="ORF">ENP47_03730</name>
</gene>
<accession>A0A7C2AS33</accession>
<name>A0A7C2AS33_THERO</name>
<dbReference type="EMBL" id="DSJL01000007">
    <property type="protein sequence ID" value="HEF64702.1"/>
    <property type="molecule type" value="Genomic_DNA"/>
</dbReference>
<evidence type="ECO:0000313" key="2">
    <source>
        <dbReference type="EMBL" id="HEF64702.1"/>
    </source>
</evidence>
<proteinExistence type="predicted"/>
<organism evidence="2">
    <name type="scientific">Thermomicrobium roseum</name>
    <dbReference type="NCBI Taxonomy" id="500"/>
    <lineage>
        <taxon>Bacteria</taxon>
        <taxon>Pseudomonadati</taxon>
        <taxon>Thermomicrobiota</taxon>
        <taxon>Thermomicrobia</taxon>
        <taxon>Thermomicrobiales</taxon>
        <taxon>Thermomicrobiaceae</taxon>
        <taxon>Thermomicrobium</taxon>
    </lineage>
</organism>
<sequence>MAQPSARRVNPFARFMASGAGRLLRIIVGLVLILLGLLLVKGTWGWVIAVIGLVPLAAGIFDFCILGPLFGAGFWGRDIRGRG</sequence>
<evidence type="ECO:0000259" key="1">
    <source>
        <dbReference type="Pfam" id="PF11127"/>
    </source>
</evidence>
<comment type="caution">
    <text evidence="2">The sequence shown here is derived from an EMBL/GenBank/DDBJ whole genome shotgun (WGS) entry which is preliminary data.</text>
</comment>
<reference evidence="2" key="1">
    <citation type="journal article" date="2020" name="mSystems">
        <title>Genome- and Community-Level Interaction Insights into Carbon Utilization and Element Cycling Functions of Hydrothermarchaeota in Hydrothermal Sediment.</title>
        <authorList>
            <person name="Zhou Z."/>
            <person name="Liu Y."/>
            <person name="Xu W."/>
            <person name="Pan J."/>
            <person name="Luo Z.H."/>
            <person name="Li M."/>
        </authorList>
    </citation>
    <scope>NUCLEOTIDE SEQUENCE [LARGE SCALE GENOMIC DNA]</scope>
    <source>
        <strain evidence="2">SpSt-222</strain>
    </source>
</reference>
<protein>
    <submittedName>
        <fullName evidence="2">DUF2892 domain-containing protein</fullName>
    </submittedName>
</protein>
<dbReference type="AlphaFoldDB" id="A0A7C2AS33"/>